<feature type="compositionally biased region" description="Pro residues" evidence="2">
    <location>
        <begin position="615"/>
        <end position="628"/>
    </location>
</feature>
<dbReference type="OMA" id="RCDDSPN"/>
<feature type="region of interest" description="Disordered" evidence="2">
    <location>
        <begin position="600"/>
        <end position="633"/>
    </location>
</feature>
<dbReference type="VEuPathDB" id="TriTrypDB:LMJFC_170020500"/>
<feature type="region of interest" description="Disordered" evidence="2">
    <location>
        <begin position="899"/>
        <end position="945"/>
    </location>
</feature>
<feature type="coiled-coil region" evidence="1">
    <location>
        <begin position="468"/>
        <end position="544"/>
    </location>
</feature>
<gene>
    <name evidence="3" type="ORF">LMJF_17_1180</name>
</gene>
<organism evidence="3 4">
    <name type="scientific">Leishmania major</name>
    <dbReference type="NCBI Taxonomy" id="5664"/>
    <lineage>
        <taxon>Eukaryota</taxon>
        <taxon>Discoba</taxon>
        <taxon>Euglenozoa</taxon>
        <taxon>Kinetoplastea</taxon>
        <taxon>Metakinetoplastina</taxon>
        <taxon>Trypanosomatida</taxon>
        <taxon>Trypanosomatidae</taxon>
        <taxon>Leishmaniinae</taxon>
        <taxon>Leishmania</taxon>
    </lineage>
</organism>
<dbReference type="Proteomes" id="UP000000542">
    <property type="component" value="Chromosome 17"/>
</dbReference>
<dbReference type="VEuPathDB" id="TriTrypDB:LMJSD75_170018900"/>
<dbReference type="VEuPathDB" id="TriTrypDB:LMJLV39_170019200"/>
<accession>Q4QE73</accession>
<feature type="region of interest" description="Disordered" evidence="2">
    <location>
        <begin position="306"/>
        <end position="332"/>
    </location>
</feature>
<reference evidence="3 4" key="2">
    <citation type="journal article" date="2011" name="Genome Res.">
        <title>Chromosome and gene copy number variation allow major structural change between species and strains of Leishmania.</title>
        <authorList>
            <person name="Rogers M.B."/>
            <person name="Hilley J.D."/>
            <person name="Dickens N.J."/>
            <person name="Wilkes J."/>
            <person name="Bates P.A."/>
            <person name="Depledge D.P."/>
            <person name="Harris D."/>
            <person name="Her Y."/>
            <person name="Herzyk P."/>
            <person name="Imamura H."/>
            <person name="Otto T.D."/>
            <person name="Sanders M."/>
            <person name="Seeger K."/>
            <person name="Dujardin J.C."/>
            <person name="Berriman M."/>
            <person name="Smith D.F."/>
            <person name="Hertz-Fowler C."/>
            <person name="Mottram J.C."/>
        </authorList>
    </citation>
    <scope>NUCLEOTIDE SEQUENCE [LARGE SCALE GENOMIC DNA]</scope>
    <source>
        <strain evidence="4">MHOM/IL/81/Friedlin</strain>
    </source>
</reference>
<feature type="region of interest" description="Disordered" evidence="2">
    <location>
        <begin position="358"/>
        <end position="379"/>
    </location>
</feature>
<dbReference type="HOGENOM" id="CLU_311121_0_0_1"/>
<name>Q4QE73_LEIMA</name>
<reference evidence="3 4" key="1">
    <citation type="journal article" date="2005" name="Science">
        <title>The genome of the kinetoplastid parasite, Leishmania major.</title>
        <authorList>
            <person name="Ivens A.C."/>
            <person name="Peacock C.S."/>
            <person name="Worthey E.A."/>
            <person name="Murphy L."/>
            <person name="Aggarwal G."/>
            <person name="Berriman M."/>
            <person name="Sisk E."/>
            <person name="Rajandream M.A."/>
            <person name="Adlem E."/>
            <person name="Aert R."/>
            <person name="Anupama A."/>
            <person name="Apostolou Z."/>
            <person name="Attipoe P."/>
            <person name="Bason N."/>
            <person name="Bauser C."/>
            <person name="Beck A."/>
            <person name="Beverley S.M."/>
            <person name="Bianchettin G."/>
            <person name="Borzym K."/>
            <person name="Bothe G."/>
            <person name="Bruschi C.V."/>
            <person name="Collins M."/>
            <person name="Cadag E."/>
            <person name="Ciarloni L."/>
            <person name="Clayton C."/>
            <person name="Coulson R.M."/>
            <person name="Cronin A."/>
            <person name="Cruz A.K."/>
            <person name="Davies R.M."/>
            <person name="De Gaudenzi J."/>
            <person name="Dobson D.E."/>
            <person name="Duesterhoeft A."/>
            <person name="Fazelina G."/>
            <person name="Fosker N."/>
            <person name="Frasch A.C."/>
            <person name="Fraser A."/>
            <person name="Fuchs M."/>
            <person name="Gabel C."/>
            <person name="Goble A."/>
            <person name="Goffeau A."/>
            <person name="Harris D."/>
            <person name="Hertz-Fowler C."/>
            <person name="Hilbert H."/>
            <person name="Horn D."/>
            <person name="Huang Y."/>
            <person name="Klages S."/>
            <person name="Knights A."/>
            <person name="Kube M."/>
            <person name="Larke N."/>
            <person name="Litvin L."/>
            <person name="Lord A."/>
            <person name="Louie T."/>
            <person name="Marra M."/>
            <person name="Masuy D."/>
            <person name="Matthews K."/>
            <person name="Michaeli S."/>
            <person name="Mottram J.C."/>
            <person name="Muller-Auer S."/>
            <person name="Munden H."/>
            <person name="Nelson S."/>
            <person name="Norbertczak H."/>
            <person name="Oliver K."/>
            <person name="O'neil S."/>
            <person name="Pentony M."/>
            <person name="Pohl T.M."/>
            <person name="Price C."/>
            <person name="Purnelle B."/>
            <person name="Quail M.A."/>
            <person name="Rabbinowitsch E."/>
            <person name="Reinhardt R."/>
            <person name="Rieger M."/>
            <person name="Rinta J."/>
            <person name="Robben J."/>
            <person name="Robertson L."/>
            <person name="Ruiz J.C."/>
            <person name="Rutter S."/>
            <person name="Saunders D."/>
            <person name="Schafer M."/>
            <person name="Schein J."/>
            <person name="Schwartz D.C."/>
            <person name="Seeger K."/>
            <person name="Seyler A."/>
            <person name="Sharp S."/>
            <person name="Shin H."/>
            <person name="Sivam D."/>
            <person name="Squares R."/>
            <person name="Squares S."/>
            <person name="Tosato V."/>
            <person name="Vogt C."/>
            <person name="Volckaert G."/>
            <person name="Wambutt R."/>
            <person name="Warren T."/>
            <person name="Wedler H."/>
            <person name="Woodward J."/>
            <person name="Zhou S."/>
            <person name="Zimmermann W."/>
            <person name="Smith D.F."/>
            <person name="Blackwell J.M."/>
            <person name="Stuart K.D."/>
            <person name="Barrell B."/>
            <person name="Myler P.J."/>
        </authorList>
    </citation>
    <scope>NUCLEOTIDE SEQUENCE [LARGE SCALE GENOMIC DNA]</scope>
    <source>
        <strain evidence="4">MHOM/IL/81/Friedlin</strain>
    </source>
</reference>
<dbReference type="VEuPathDB" id="TriTrypDB:LMJLV39_170019100"/>
<dbReference type="RefSeq" id="XP_001682375.1">
    <property type="nucleotide sequence ID" value="XM_001682323.1"/>
</dbReference>
<proteinExistence type="predicted"/>
<evidence type="ECO:0000256" key="2">
    <source>
        <dbReference type="SAM" id="MobiDB-lite"/>
    </source>
</evidence>
<dbReference type="InParanoid" id="Q4QE73"/>
<evidence type="ECO:0000313" key="3">
    <source>
        <dbReference type="EMBL" id="CAJ03902.1"/>
    </source>
</evidence>
<keyword evidence="1" id="KW-0175">Coiled coil</keyword>
<feature type="region of interest" description="Disordered" evidence="2">
    <location>
        <begin position="1"/>
        <end position="31"/>
    </location>
</feature>
<dbReference type="EMBL" id="FR796413">
    <property type="protein sequence ID" value="CAJ03902.1"/>
    <property type="molecule type" value="Genomic_DNA"/>
</dbReference>
<dbReference type="eggNOG" id="ENOG502SFZY">
    <property type="taxonomic scope" value="Eukaryota"/>
</dbReference>
<sequence>MRSALSTTGTRHRHTRGPTSTTRITPLHMPSSRVHPDVRAMVVVVDVARPLAQATVSSLPTTALAVERLEIDVDVVPCSTTVAALLTDVAVALQEMQLTMCVSLQAAALASGRVLPPVAWIREAVGVNGSSGLDRRQRSWIPFLGRRYAEAVQHAPNSVDSRHMPAAAPALSSSLVLRIGSDYVVEDTAGQLSPPTAVWSVVPQPMEAASSIAGKAPAQAALPIASSLHLLTPDPASEGVAVEAHGALHAPLAALPSPSRGGAATVMPASSRVRGGDLLPGSQTTVASAAVERAAADFSHDECLSMPSLTVGSTAPPPSPQPPLPQQQPPAPVLSLKDADAVAFGHLQAHQAQILTRDAQRCDDSPNASTHVAAPAEGQRHLQRTLSWAAAETAVQAEVERLQAEHVLTGEQGEGGAATATRRGAGANLNDAARCATRDETAIHTAGRRDGGSASDTLSPPRLRAPSLAAAREEIGAYERETAALRRATEKARQWRESTKQQLREEFARLEREAAERSAALAERDVLRRRVEQLEAQVAAAKAVEVALLATQGTAAVLPPASADAQRVKRGCRGTSGSAKSHRPYVTAAIAMPALECFSETSASEHGDSSEHSSPPLPPEPALPPPPQAYRSAPRVNGYAAEFGMGAHCWSGRRVSLTHCDRAAAPTTSTAYPLPAAQRQPSHSRSGFAMERSFLSPSLEAEVRAALESDDDDDTGSSVTDSRSNGTASTEATVEGGSGCGCDTIAGKGAEAARQPPAVGTRRRGQRSTATASRTAGDASSELLRASWMTVDTAAPAAAGAAVDATPFCTAARTASSPYPASPSATSPHPHRAGAAAFAVLPRPSGGGEGTTGHGVGAYRQPRRGMAKVTATASGAGCSATAVHLRLADRHLARIALGDGDVTSSPMDVSSVRDTSRRSLSRGGPPSRRLGHGYLSPSRCTTPSS</sequence>
<dbReference type="AlphaFoldDB" id="Q4QE73"/>
<feature type="region of interest" description="Disordered" evidence="2">
    <location>
        <begin position="561"/>
        <end position="581"/>
    </location>
</feature>
<feature type="region of interest" description="Disordered" evidence="2">
    <location>
        <begin position="707"/>
        <end position="779"/>
    </location>
</feature>
<keyword evidence="4" id="KW-1185">Reference proteome</keyword>
<dbReference type="GeneID" id="5650849"/>
<dbReference type="VEuPathDB" id="TriTrypDB:LmjF.17.1180"/>
<evidence type="ECO:0000256" key="1">
    <source>
        <dbReference type="SAM" id="Coils"/>
    </source>
</evidence>
<protein>
    <submittedName>
        <fullName evidence="3">Uncharacterized protein</fullName>
    </submittedName>
</protein>
<feature type="compositionally biased region" description="Pro residues" evidence="2">
    <location>
        <begin position="315"/>
        <end position="332"/>
    </location>
</feature>
<evidence type="ECO:0000313" key="4">
    <source>
        <dbReference type="Proteomes" id="UP000000542"/>
    </source>
</evidence>
<dbReference type="KEGG" id="lma:LMJF_17_1180"/>